<feature type="transmembrane region" description="Helical" evidence="1">
    <location>
        <begin position="150"/>
        <end position="170"/>
    </location>
</feature>
<reference evidence="3 4" key="1">
    <citation type="submission" date="2017-05" db="EMBL/GenBank/DDBJ databases">
        <title>Polyphasic characterization of four soil-derived phenanthrene-degrading Acidovorax strains and proposal of Acidovorax phenanthrenivorans sp. nov.</title>
        <authorList>
            <person name="Singleton D.R."/>
            <person name="Lee J."/>
            <person name="Dickey A.N."/>
            <person name="Stroud A."/>
            <person name="Scholl E.H."/>
            <person name="Wright F.A."/>
            <person name="Aitken M.D."/>
        </authorList>
    </citation>
    <scope>NUCLEOTIDE SEQUENCE [LARGE SCALE GENOMIC DNA]</scope>
    <source>
        <strain evidence="3">NA3</strain>
    </source>
</reference>
<dbReference type="Pfam" id="PF09835">
    <property type="entry name" value="DUF2062"/>
    <property type="match status" value="1"/>
</dbReference>
<keyword evidence="1" id="KW-0472">Membrane</keyword>
<feature type="transmembrane region" description="Helical" evidence="1">
    <location>
        <begin position="45"/>
        <end position="64"/>
    </location>
</feature>
<dbReference type="InterPro" id="IPR018639">
    <property type="entry name" value="DUF2062"/>
</dbReference>
<dbReference type="AlphaFoldDB" id="A0A240U8N8"/>
<evidence type="ECO:0000259" key="2">
    <source>
        <dbReference type="Pfam" id="PF09835"/>
    </source>
</evidence>
<dbReference type="EMBL" id="CP021361">
    <property type="protein sequence ID" value="ART53763.1"/>
    <property type="molecule type" value="Genomic_DNA"/>
</dbReference>
<evidence type="ECO:0000313" key="3">
    <source>
        <dbReference type="EMBL" id="ART53763.1"/>
    </source>
</evidence>
<keyword evidence="1" id="KW-1133">Transmembrane helix</keyword>
<dbReference type="PANTHER" id="PTHR40547:SF1">
    <property type="entry name" value="SLL0298 PROTEIN"/>
    <property type="match status" value="1"/>
</dbReference>
<dbReference type="KEGG" id="acin:CBP34_17210"/>
<keyword evidence="1" id="KW-0812">Transmembrane</keyword>
<organism evidence="3 4">
    <name type="scientific">Acidovorax carolinensis</name>
    <dbReference type="NCBI Taxonomy" id="553814"/>
    <lineage>
        <taxon>Bacteria</taxon>
        <taxon>Pseudomonadati</taxon>
        <taxon>Pseudomonadota</taxon>
        <taxon>Betaproteobacteria</taxon>
        <taxon>Burkholderiales</taxon>
        <taxon>Comamonadaceae</taxon>
        <taxon>Acidovorax</taxon>
    </lineage>
</organism>
<feature type="transmembrane region" description="Helical" evidence="1">
    <location>
        <begin position="84"/>
        <end position="105"/>
    </location>
</feature>
<sequence length="191" mass="21052">MLCSLRRWLRGLEPRVRGHMDWPWLLSLQPWLEQRALFRFQRQPLARGVAAGMFCGLIPGPLQLPGTLLACAWLRGNVVAGGMTTFYTNPLTIVPLYALAFYLGALVMPGEQVMPAWGSVAPGGDFTLQALAAWVQALGVPLLVGLPGLGVLLAALGYVVVHILWLAPAVQRGRRWQRCRVAARRMPPEEH</sequence>
<feature type="transmembrane region" description="Helical" evidence="1">
    <location>
        <begin position="126"/>
        <end position="144"/>
    </location>
</feature>
<evidence type="ECO:0000313" key="4">
    <source>
        <dbReference type="Proteomes" id="UP000194432"/>
    </source>
</evidence>
<dbReference type="Proteomes" id="UP000194432">
    <property type="component" value="Chromosome 1"/>
</dbReference>
<protein>
    <recommendedName>
        <fullName evidence="2">DUF2062 domain-containing protein</fullName>
    </recommendedName>
</protein>
<accession>A0A240U8N8</accession>
<feature type="domain" description="DUF2062" evidence="2">
    <location>
        <begin position="28"/>
        <end position="169"/>
    </location>
</feature>
<name>A0A240U8N8_9BURK</name>
<dbReference type="PANTHER" id="PTHR40547">
    <property type="entry name" value="SLL0298 PROTEIN"/>
    <property type="match status" value="1"/>
</dbReference>
<evidence type="ECO:0000256" key="1">
    <source>
        <dbReference type="SAM" id="Phobius"/>
    </source>
</evidence>
<proteinExistence type="predicted"/>
<keyword evidence="4" id="KW-1185">Reference proteome</keyword>
<gene>
    <name evidence="3" type="ORF">CBP34_17210</name>
</gene>